<protein>
    <submittedName>
        <fullName evidence="2">Uncharacterized protein</fullName>
    </submittedName>
</protein>
<reference evidence="3" key="1">
    <citation type="journal article" date="2013" name="Proc. Natl. Acad. Sci. U.S.A.">
        <title>Genome structure and metabolic features in the red seaweed Chondrus crispus shed light on evolution of the Archaeplastida.</title>
        <authorList>
            <person name="Collen J."/>
            <person name="Porcel B."/>
            <person name="Carre W."/>
            <person name="Ball S.G."/>
            <person name="Chaparro C."/>
            <person name="Tonon T."/>
            <person name="Barbeyron T."/>
            <person name="Michel G."/>
            <person name="Noel B."/>
            <person name="Valentin K."/>
            <person name="Elias M."/>
            <person name="Artiguenave F."/>
            <person name="Arun A."/>
            <person name="Aury J.M."/>
            <person name="Barbosa-Neto J.F."/>
            <person name="Bothwell J.H."/>
            <person name="Bouget F.Y."/>
            <person name="Brillet L."/>
            <person name="Cabello-Hurtado F."/>
            <person name="Capella-Gutierrez S."/>
            <person name="Charrier B."/>
            <person name="Cladiere L."/>
            <person name="Cock J.M."/>
            <person name="Coelho S.M."/>
            <person name="Colleoni C."/>
            <person name="Czjzek M."/>
            <person name="Da Silva C."/>
            <person name="Delage L."/>
            <person name="Denoeud F."/>
            <person name="Deschamps P."/>
            <person name="Dittami S.M."/>
            <person name="Gabaldon T."/>
            <person name="Gachon C.M."/>
            <person name="Groisillier A."/>
            <person name="Herve C."/>
            <person name="Jabbari K."/>
            <person name="Katinka M."/>
            <person name="Kloareg B."/>
            <person name="Kowalczyk N."/>
            <person name="Labadie K."/>
            <person name="Leblanc C."/>
            <person name="Lopez P.J."/>
            <person name="McLachlan D.H."/>
            <person name="Meslet-Cladiere L."/>
            <person name="Moustafa A."/>
            <person name="Nehr Z."/>
            <person name="Nyvall Collen P."/>
            <person name="Panaud O."/>
            <person name="Partensky F."/>
            <person name="Poulain J."/>
            <person name="Rensing S.A."/>
            <person name="Rousvoal S."/>
            <person name="Samson G."/>
            <person name="Symeonidi A."/>
            <person name="Weissenbach J."/>
            <person name="Zambounis A."/>
            <person name="Wincker P."/>
            <person name="Boyen C."/>
        </authorList>
    </citation>
    <scope>NUCLEOTIDE SEQUENCE [LARGE SCALE GENOMIC DNA]</scope>
    <source>
        <strain evidence="3">cv. Stackhouse</strain>
    </source>
</reference>
<feature type="compositionally biased region" description="Basic and acidic residues" evidence="1">
    <location>
        <begin position="339"/>
        <end position="355"/>
    </location>
</feature>
<evidence type="ECO:0000313" key="2">
    <source>
        <dbReference type="EMBL" id="CDF36741.1"/>
    </source>
</evidence>
<keyword evidence="3" id="KW-1185">Reference proteome</keyword>
<evidence type="ECO:0000256" key="1">
    <source>
        <dbReference type="SAM" id="MobiDB-lite"/>
    </source>
</evidence>
<accession>R7QGZ3</accession>
<dbReference type="EMBL" id="HG001800">
    <property type="protein sequence ID" value="CDF36741.1"/>
    <property type="molecule type" value="Genomic_DNA"/>
</dbReference>
<dbReference type="RefSeq" id="XP_005716560.1">
    <property type="nucleotide sequence ID" value="XM_005716503.1"/>
</dbReference>
<feature type="compositionally biased region" description="Basic and acidic residues" evidence="1">
    <location>
        <begin position="295"/>
        <end position="315"/>
    </location>
</feature>
<dbReference type="Proteomes" id="UP000012073">
    <property type="component" value="Unassembled WGS sequence"/>
</dbReference>
<dbReference type="AlphaFoldDB" id="R7QGZ3"/>
<sequence>MLVIVLRAAKGFPGSTMISSDSFPLDPSSTNGKASTRTDVIFMNEREVRDLIGVLNRAGMTDAGKELESRLQFECAVARLDSAKENKELMQWCSYSAEEEQAIVSCASSVVIRISQVVKSLAQMAGALKRSMDFNELVQKVSIDKKDYAYPFLLSMLLRDSAMCVYKDISLGDCCDSITSRVSDNGDLISLRTGMKRGSKMWKNRIVPIEDGEVEGPMRKKRLIREKEGTSKGKSGSSFENGGGNVVKGKEANEDNSGDKTMTIEKGNDAGPATERGSETRTVEVERVAGGAKAQQEKGGDLEDEGGRKGKDTTDSRVAPVVAQTVAEECNGHAGHAGSKGDERSKASRHGDEKGAGYNGAGEERGKEENSDSGSDSSSEYSSDSEPDRNSS</sequence>
<dbReference type="GeneID" id="17324277"/>
<feature type="region of interest" description="Disordered" evidence="1">
    <location>
        <begin position="218"/>
        <end position="392"/>
    </location>
</feature>
<dbReference type="KEGG" id="ccp:CHC_T00004787001"/>
<gene>
    <name evidence="2" type="ORF">CHC_T00004787001</name>
</gene>
<evidence type="ECO:0000313" key="3">
    <source>
        <dbReference type="Proteomes" id="UP000012073"/>
    </source>
</evidence>
<feature type="compositionally biased region" description="Low complexity" evidence="1">
    <location>
        <begin position="372"/>
        <end position="384"/>
    </location>
</feature>
<organism evidence="2 3">
    <name type="scientific">Chondrus crispus</name>
    <name type="common">Carrageen Irish moss</name>
    <name type="synonym">Polymorpha crispa</name>
    <dbReference type="NCBI Taxonomy" id="2769"/>
    <lineage>
        <taxon>Eukaryota</taxon>
        <taxon>Rhodophyta</taxon>
        <taxon>Florideophyceae</taxon>
        <taxon>Rhodymeniophycidae</taxon>
        <taxon>Gigartinales</taxon>
        <taxon>Gigartinaceae</taxon>
        <taxon>Chondrus</taxon>
    </lineage>
</organism>
<proteinExistence type="predicted"/>
<name>R7QGZ3_CHOCR</name>
<feature type="compositionally biased region" description="Basic and acidic residues" evidence="1">
    <location>
        <begin position="276"/>
        <end position="287"/>
    </location>
</feature>
<dbReference type="Gramene" id="CDF36741">
    <property type="protein sequence ID" value="CDF36741"/>
    <property type="gene ID" value="CHC_T00004787001"/>
</dbReference>